<proteinExistence type="predicted"/>
<evidence type="ECO:0000313" key="6">
    <source>
        <dbReference type="Proteomes" id="UP000256562"/>
    </source>
</evidence>
<gene>
    <name evidence="4" type="ORF">DOS76_05075</name>
    <name evidence="3" type="ORF">DOS83_02170</name>
    <name evidence="2" type="ORF">I9026_03205</name>
</gene>
<dbReference type="EMBL" id="JAEDAQ010000003">
    <property type="protein sequence ID" value="MBH9580371.1"/>
    <property type="molecule type" value="Genomic_DNA"/>
</dbReference>
<evidence type="ECO:0000313" key="4">
    <source>
        <dbReference type="EMBL" id="REI22770.1"/>
    </source>
</evidence>
<dbReference type="AlphaFoldDB" id="A0A3E0IJG3"/>
<comment type="caution">
    <text evidence="3">The sequence shown here is derived from an EMBL/GenBank/DDBJ whole genome shotgun (WGS) entry which is preliminary data.</text>
</comment>
<dbReference type="Proteomes" id="UP000597038">
    <property type="component" value="Unassembled WGS sequence"/>
</dbReference>
<dbReference type="Pfam" id="PF08349">
    <property type="entry name" value="DUF1722"/>
    <property type="match status" value="1"/>
</dbReference>
<evidence type="ECO:0000313" key="3">
    <source>
        <dbReference type="EMBL" id="REH99519.1"/>
    </source>
</evidence>
<evidence type="ECO:0000259" key="1">
    <source>
        <dbReference type="Pfam" id="PF08349"/>
    </source>
</evidence>
<sequence>MKEITKIQKYWHYQKYNVMMRDYRDYLHIKTIIKHGATYEELIQAIDTILQKPIGHKAFINTFQHLWGYFKKEATIEEKEHYLQIMDLLESQSTHYTSYIHFIQQLIQKYNNQYLYQSAIMDIS</sequence>
<organism evidence="3 6">
    <name type="scientific">Staphylococcus felis</name>
    <dbReference type="NCBI Taxonomy" id="46127"/>
    <lineage>
        <taxon>Bacteria</taxon>
        <taxon>Bacillati</taxon>
        <taxon>Bacillota</taxon>
        <taxon>Bacilli</taxon>
        <taxon>Bacillales</taxon>
        <taxon>Staphylococcaceae</taxon>
        <taxon>Staphylococcus</taxon>
    </lineage>
</organism>
<dbReference type="Proteomes" id="UP000256562">
    <property type="component" value="Unassembled WGS sequence"/>
</dbReference>
<keyword evidence="7" id="KW-1185">Reference proteome</keyword>
<dbReference type="InterPro" id="IPR013560">
    <property type="entry name" value="DUF1722"/>
</dbReference>
<evidence type="ECO:0000313" key="5">
    <source>
        <dbReference type="Proteomes" id="UP000256337"/>
    </source>
</evidence>
<reference evidence="5 6" key="1">
    <citation type="journal article" date="2018" name="Vet. Microbiol.">
        <title>Characterisation of Staphylococcus felis isolated from cats using whole genome sequencing.</title>
        <authorList>
            <person name="Worthing K."/>
            <person name="Pang S."/>
            <person name="Trott D.J."/>
            <person name="Abraham S."/>
            <person name="Coombs G.W."/>
            <person name="Jordan D."/>
            <person name="McIntyre L."/>
            <person name="Davies M.R."/>
            <person name="Norris J."/>
        </authorList>
    </citation>
    <scope>NUCLEOTIDE SEQUENCE [LARGE SCALE GENOMIC DNA]</scope>
    <source>
        <strain evidence="4 5">F25</strain>
        <strain evidence="3 6">F9</strain>
    </source>
</reference>
<accession>A0A3E0IJG3</accession>
<feature type="domain" description="DUF1722" evidence="1">
    <location>
        <begin position="15"/>
        <end position="121"/>
    </location>
</feature>
<dbReference type="Proteomes" id="UP000256337">
    <property type="component" value="Unassembled WGS sequence"/>
</dbReference>
<dbReference type="RefSeq" id="WP_115855868.1">
    <property type="nucleotide sequence ID" value="NZ_CAJUZQ010000029.1"/>
</dbReference>
<name>A0A3E0IJG3_9STAP</name>
<protein>
    <submittedName>
        <fullName evidence="3">DUF1722 domain-containing protein</fullName>
    </submittedName>
</protein>
<dbReference type="OrthoDB" id="9782576at2"/>
<evidence type="ECO:0000313" key="7">
    <source>
        <dbReference type="Proteomes" id="UP000597038"/>
    </source>
</evidence>
<dbReference type="EMBL" id="QKXQ01000094">
    <property type="protein sequence ID" value="REH99519.1"/>
    <property type="molecule type" value="Genomic_DNA"/>
</dbReference>
<reference evidence="2 7" key="2">
    <citation type="submission" date="2020-12" db="EMBL/GenBank/DDBJ databases">
        <title>Genomic analysis of Staphylococcus felis from a cat with skin infection.</title>
        <authorList>
            <person name="Aslantas O."/>
            <person name="Keskin O."/>
            <person name="Buyukaltay K."/>
            <person name="Gullu Yucetepe A."/>
        </authorList>
    </citation>
    <scope>NUCLEOTIDE SEQUENCE [LARGE SCALE GENOMIC DNA]</scope>
    <source>
        <strain evidence="2 7">HARRANVET</strain>
    </source>
</reference>
<evidence type="ECO:0000313" key="2">
    <source>
        <dbReference type="EMBL" id="MBH9580371.1"/>
    </source>
</evidence>
<dbReference type="EMBL" id="QKYD01000078">
    <property type="protein sequence ID" value="REI22770.1"/>
    <property type="molecule type" value="Genomic_DNA"/>
</dbReference>